<evidence type="ECO:0000313" key="1">
    <source>
        <dbReference type="EMBL" id="TCU15964.1"/>
    </source>
</evidence>
<dbReference type="AlphaFoldDB" id="A0A4R3Q631"/>
<proteinExistence type="predicted"/>
<protein>
    <submittedName>
        <fullName evidence="1">Uncharacterized protein</fullName>
    </submittedName>
</protein>
<comment type="caution">
    <text evidence="1">The sequence shown here is derived from an EMBL/GenBank/DDBJ whole genome shotgun (WGS) entry which is preliminary data.</text>
</comment>
<sequence>MSTKVIRATAIQKADTDGSWKEVGAAWNSYRGAPATGHRVTVNISLGNVRRPFLWQLSPCVRPLEGFGAGIMNLRSWRIVGSGGCGFVFRINGLI</sequence>
<organism evidence="1 2">
    <name type="scientific">Rhizobium sullae</name>
    <name type="common">Rhizobium hedysari</name>
    <dbReference type="NCBI Taxonomy" id="50338"/>
    <lineage>
        <taxon>Bacteria</taxon>
        <taxon>Pseudomonadati</taxon>
        <taxon>Pseudomonadota</taxon>
        <taxon>Alphaproteobacteria</taxon>
        <taxon>Hyphomicrobiales</taxon>
        <taxon>Rhizobiaceae</taxon>
        <taxon>Rhizobium/Agrobacterium group</taxon>
        <taxon>Rhizobium</taxon>
    </lineage>
</organism>
<accession>A0A4R3Q631</accession>
<dbReference type="Proteomes" id="UP000294576">
    <property type="component" value="Unassembled WGS sequence"/>
</dbReference>
<name>A0A4R3Q631_RHISU</name>
<reference evidence="1 2" key="1">
    <citation type="submission" date="2019-03" db="EMBL/GenBank/DDBJ databases">
        <title>Genomic Encyclopedia of Type Strains, Phase IV (KMG-V): Genome sequencing to study the core and pangenomes of soil and plant-associated prokaryotes.</title>
        <authorList>
            <person name="Whitman W."/>
        </authorList>
    </citation>
    <scope>NUCLEOTIDE SEQUENCE [LARGE SCALE GENOMIC DNA]</scope>
    <source>
        <strain evidence="1 2">Hc14</strain>
    </source>
</reference>
<gene>
    <name evidence="1" type="ORF">EV132_106307</name>
</gene>
<evidence type="ECO:0000313" key="2">
    <source>
        <dbReference type="Proteomes" id="UP000294576"/>
    </source>
</evidence>
<dbReference type="RefSeq" id="WP_132562958.1">
    <property type="nucleotide sequence ID" value="NZ_SMBH01000006.1"/>
</dbReference>
<dbReference type="EMBL" id="SMBH01000006">
    <property type="protein sequence ID" value="TCU15964.1"/>
    <property type="molecule type" value="Genomic_DNA"/>
</dbReference>